<dbReference type="AlphaFoldDB" id="L0DBL5"/>
<dbReference type="Proteomes" id="UP000010798">
    <property type="component" value="Chromosome"/>
</dbReference>
<dbReference type="RefSeq" id="WP_015245215.1">
    <property type="nucleotide sequence ID" value="NC_019892.1"/>
</dbReference>
<organism evidence="1 2">
    <name type="scientific">Singulisphaera acidiphila (strain ATCC BAA-1392 / DSM 18658 / VKM B-2454 / MOB10)</name>
    <dbReference type="NCBI Taxonomy" id="886293"/>
    <lineage>
        <taxon>Bacteria</taxon>
        <taxon>Pseudomonadati</taxon>
        <taxon>Planctomycetota</taxon>
        <taxon>Planctomycetia</taxon>
        <taxon>Isosphaerales</taxon>
        <taxon>Isosphaeraceae</taxon>
        <taxon>Singulisphaera</taxon>
    </lineage>
</organism>
<dbReference type="OrthoDB" id="9887108at2"/>
<dbReference type="EMBL" id="CP003364">
    <property type="protein sequence ID" value="AGA26046.1"/>
    <property type="molecule type" value="Genomic_DNA"/>
</dbReference>
<reference evidence="1 2" key="1">
    <citation type="submission" date="2012-02" db="EMBL/GenBank/DDBJ databases">
        <title>Complete sequence of chromosome of Singulisphaera acidiphila DSM 18658.</title>
        <authorList>
            <consortium name="US DOE Joint Genome Institute (JGI-PGF)"/>
            <person name="Lucas S."/>
            <person name="Copeland A."/>
            <person name="Lapidus A."/>
            <person name="Glavina del Rio T."/>
            <person name="Dalin E."/>
            <person name="Tice H."/>
            <person name="Bruce D."/>
            <person name="Goodwin L."/>
            <person name="Pitluck S."/>
            <person name="Peters L."/>
            <person name="Ovchinnikova G."/>
            <person name="Chertkov O."/>
            <person name="Kyrpides N."/>
            <person name="Mavromatis K."/>
            <person name="Ivanova N."/>
            <person name="Brettin T."/>
            <person name="Detter J.C."/>
            <person name="Han C."/>
            <person name="Larimer F."/>
            <person name="Land M."/>
            <person name="Hauser L."/>
            <person name="Markowitz V."/>
            <person name="Cheng J.-F."/>
            <person name="Hugenholtz P."/>
            <person name="Woyke T."/>
            <person name="Wu D."/>
            <person name="Tindall B."/>
            <person name="Pomrenke H."/>
            <person name="Brambilla E."/>
            <person name="Klenk H.-P."/>
            <person name="Eisen J.A."/>
        </authorList>
    </citation>
    <scope>NUCLEOTIDE SEQUENCE [LARGE SCALE GENOMIC DNA]</scope>
    <source>
        <strain evidence="2">ATCC BAA-1392 / DSM 18658 / VKM B-2454 / MOB10</strain>
    </source>
</reference>
<gene>
    <name evidence="1" type="ordered locus">Sinac_1668</name>
</gene>
<protein>
    <submittedName>
        <fullName evidence="1">Uncharacterized protein</fullName>
    </submittedName>
</protein>
<accession>L0DBL5</accession>
<dbReference type="KEGG" id="saci:Sinac_1668"/>
<proteinExistence type="predicted"/>
<evidence type="ECO:0000313" key="2">
    <source>
        <dbReference type="Proteomes" id="UP000010798"/>
    </source>
</evidence>
<sequence>MTVAIKVPSRKHANPAKAMIFDDIRLFQGAADSLAALELDLPATEDTGEWRDDQERTTRYVGQSGVVGILDVEAADAFDGDPRCWTCGDKSAHAVVIELRNGDVCRLCPDCFIGIDW</sequence>
<dbReference type="STRING" id="886293.Sinac_1668"/>
<keyword evidence="2" id="KW-1185">Reference proteome</keyword>
<dbReference type="HOGENOM" id="CLU_2083280_0_0_0"/>
<name>L0DBL5_SINAD</name>
<evidence type="ECO:0000313" key="1">
    <source>
        <dbReference type="EMBL" id="AGA26046.1"/>
    </source>
</evidence>